<keyword evidence="1" id="KW-0945">Host-virus interaction</keyword>
<feature type="compositionally biased region" description="Basic and acidic residues" evidence="2">
    <location>
        <begin position="343"/>
        <end position="358"/>
    </location>
</feature>
<feature type="region of interest" description="Disordered" evidence="2">
    <location>
        <begin position="300"/>
        <end position="387"/>
    </location>
</feature>
<feature type="compositionally biased region" description="Low complexity" evidence="2">
    <location>
        <begin position="1211"/>
        <end position="1220"/>
    </location>
</feature>
<feature type="compositionally biased region" description="Pro residues" evidence="2">
    <location>
        <begin position="1198"/>
        <end position="1210"/>
    </location>
</feature>
<name>A0A167K0M1_CALVF</name>
<feature type="region of interest" description="Disordered" evidence="2">
    <location>
        <begin position="546"/>
        <end position="597"/>
    </location>
</feature>
<accession>A0A167K0M1</accession>
<feature type="region of interest" description="Disordered" evidence="2">
    <location>
        <begin position="612"/>
        <end position="728"/>
    </location>
</feature>
<feature type="region of interest" description="Disordered" evidence="2">
    <location>
        <begin position="809"/>
        <end position="933"/>
    </location>
</feature>
<dbReference type="Proteomes" id="UP000076738">
    <property type="component" value="Unassembled WGS sequence"/>
</dbReference>
<feature type="region of interest" description="Disordered" evidence="2">
    <location>
        <begin position="1170"/>
        <end position="1338"/>
    </location>
</feature>
<evidence type="ECO:0000256" key="1">
    <source>
        <dbReference type="ARBA" id="ARBA00022581"/>
    </source>
</evidence>
<feature type="compositionally biased region" description="Low complexity" evidence="2">
    <location>
        <begin position="813"/>
        <end position="833"/>
    </location>
</feature>
<feature type="compositionally biased region" description="Acidic residues" evidence="2">
    <location>
        <begin position="891"/>
        <end position="910"/>
    </location>
</feature>
<feature type="compositionally biased region" description="Basic and acidic residues" evidence="2">
    <location>
        <begin position="428"/>
        <end position="439"/>
    </location>
</feature>
<organism evidence="3 4">
    <name type="scientific">Calocera viscosa (strain TUFC12733)</name>
    <dbReference type="NCBI Taxonomy" id="1330018"/>
    <lineage>
        <taxon>Eukaryota</taxon>
        <taxon>Fungi</taxon>
        <taxon>Dikarya</taxon>
        <taxon>Basidiomycota</taxon>
        <taxon>Agaricomycotina</taxon>
        <taxon>Dacrymycetes</taxon>
        <taxon>Dacrymycetales</taxon>
        <taxon>Dacrymycetaceae</taxon>
        <taxon>Calocera</taxon>
    </lineage>
</organism>
<feature type="compositionally biased region" description="Polar residues" evidence="2">
    <location>
        <begin position="314"/>
        <end position="325"/>
    </location>
</feature>
<feature type="region of interest" description="Disordered" evidence="2">
    <location>
        <begin position="1424"/>
        <end position="1514"/>
    </location>
</feature>
<evidence type="ECO:0000313" key="4">
    <source>
        <dbReference type="Proteomes" id="UP000076738"/>
    </source>
</evidence>
<feature type="region of interest" description="Disordered" evidence="2">
    <location>
        <begin position="1005"/>
        <end position="1047"/>
    </location>
</feature>
<feature type="compositionally biased region" description="Basic and acidic residues" evidence="2">
    <location>
        <begin position="1439"/>
        <end position="1454"/>
    </location>
</feature>
<feature type="region of interest" description="Disordered" evidence="2">
    <location>
        <begin position="37"/>
        <end position="58"/>
    </location>
</feature>
<feature type="compositionally biased region" description="Acidic residues" evidence="2">
    <location>
        <begin position="923"/>
        <end position="932"/>
    </location>
</feature>
<dbReference type="PANTHER" id="PTHR13037:SF24">
    <property type="entry name" value="POLYCOMB PROTEIN PCL-RELATED"/>
    <property type="match status" value="1"/>
</dbReference>
<dbReference type="EMBL" id="KV417296">
    <property type="protein sequence ID" value="KZO94126.1"/>
    <property type="molecule type" value="Genomic_DNA"/>
</dbReference>
<dbReference type="PANTHER" id="PTHR13037">
    <property type="entry name" value="FORMIN"/>
    <property type="match status" value="1"/>
</dbReference>
<feature type="compositionally biased region" description="Basic and acidic residues" evidence="2">
    <location>
        <begin position="565"/>
        <end position="583"/>
    </location>
</feature>
<evidence type="ECO:0000256" key="2">
    <source>
        <dbReference type="SAM" id="MobiDB-lite"/>
    </source>
</evidence>
<sequence>MVWGERGKLRRARERRPFKGRGRVGRRPKLIAASHVTCAREQTESESASGSSRSRNRCGRCRPACAEAIASDLNPGGASKWLGHCGSSLEILVTSCLDAGHADLVVFLTVDLSLPPFASGEPPSAETMEDSLHPYGVRHGEDGWEHSYPFSAVSAASCHSLDIVADPFLPSALQHHALNYSAFGVNPNMLNGYHNHSSSHSHAYSHAYHQNHGPLAYYSPEDVKPQHYYVDSRTGQAFSSITSPSSSRSVHPPYAALTTFNEQVYASRRRERAAAAALAAEEEAFYKAAFQEMVCLPDDDEDEATEGTAGLSEGASSTTVENSPKSVLDHDDEVQGLRSALSRRSETTDRQLLIDKRSISAQTLPTPATTPAAASSHPDTSGDAPVVPVLASSLSGQRQAASLSAVSAGDHGMEALSSASSSHSTVLDVRRKGDDERSEPASSHAGDDNGWCSRIASFEPCSLVETEPQNSSAPSVKEEPISPIVIDKSLPLVIDLIGSTSAELGKHEDLIQKHGDLQREGHPVNGSDVVAVLGDVPAQREGRCEAELGGSAKEGQPGGAVHRGSRIDDIHAADEDDCPHRDERDEDDGAACKDEGKGAGDAIATEIEERFETPAPPPTRSAAVHDLPVVPPEQGESPTVLALDIPSPASQKRNEDRSATPEPSTTRAERAPTPPLPQDIPDQRSPSAPRRTRAASLHLSNGAPARRYSADSSGGYGEPAATSSSCEDSETSRLAMLAEVALVHLSPPDRVEESLSFELETVSDAKAGVSDKDLSLTLALIETEANMLASAAAFDASKPIVAETIAAPGVSEPTTPVVSVLPGSTPSSPLTPLSDEDDPLPTSEAAVEDHLAVPPPSSPLPSSQATNRSFQALFATLPSSSPSTARAAYFSDEESNDEALIDEEDDDESGTETPAEERTVFVDEGEASEVEEASPVALDIVELVDEEVPVTITEEAGLPAAEKVDLSGAQDAPSLALEETLLAASEDATLPPLEQASLPVLEEAPLPGLDEGHLRTDEETPLPHAEDVAVPSTEKLASSAAGEEHSTTEVEVLELVILEEDPVTDVSEIETIKALAPVDAGPSTAPQRDALPVHEPAPEVKRTRMILDYILMPPVPPEHRRRVARPVVAAGPSSKAIPSPALIAPVSNSPNPFLASSPLPINAKPVYPRILKRPRTSTSPVETPTRPKKRVRLASPPRRSPSPLPLPSPSPSLALVPSPRSSRRRGSSPIEHTTMRLRSNGPHDDMSFPTRHGPRTRNTLLPRPKKREGLSSPRISAPPLPAVPIRVPLTGSKRKHGSPPMVEPPSKRARSNGYQDEMRFPTIRDGPRTRNTLLPPPLPVKKEVEPIIIPRGLANGIIDLVDDGSEDELGVWEDVEITFVGRTLSSPARPPVKRASGISPLWRSAVQLPARRLYETSRRNKAPIEHRLVSDDDDDVDDDHGRDKRSDVAAKEAQDEAVEEASQESDRDPAPYPSRHGRGREVSRLPSRVGVSKTAERRPIRGSRGGRQPRSDWW</sequence>
<keyword evidence="4" id="KW-1185">Reference proteome</keyword>
<gene>
    <name evidence="3" type="ORF">CALVIDRAFT_225448</name>
</gene>
<evidence type="ECO:0000313" key="3">
    <source>
        <dbReference type="EMBL" id="KZO94126.1"/>
    </source>
</evidence>
<proteinExistence type="predicted"/>
<protein>
    <submittedName>
        <fullName evidence="3">Uncharacterized protein</fullName>
    </submittedName>
</protein>
<reference evidence="3 4" key="1">
    <citation type="journal article" date="2016" name="Mol. Biol. Evol.">
        <title>Comparative Genomics of Early-Diverging Mushroom-Forming Fungi Provides Insights into the Origins of Lignocellulose Decay Capabilities.</title>
        <authorList>
            <person name="Nagy L.G."/>
            <person name="Riley R."/>
            <person name="Tritt A."/>
            <person name="Adam C."/>
            <person name="Daum C."/>
            <person name="Floudas D."/>
            <person name="Sun H."/>
            <person name="Yadav J.S."/>
            <person name="Pangilinan J."/>
            <person name="Larsson K.H."/>
            <person name="Matsuura K."/>
            <person name="Barry K."/>
            <person name="Labutti K."/>
            <person name="Kuo R."/>
            <person name="Ohm R.A."/>
            <person name="Bhattacharya S.S."/>
            <person name="Shirouzu T."/>
            <person name="Yoshinaga Y."/>
            <person name="Martin F.M."/>
            <person name="Grigoriev I.V."/>
            <person name="Hibbett D.S."/>
        </authorList>
    </citation>
    <scope>NUCLEOTIDE SEQUENCE [LARGE SCALE GENOMIC DNA]</scope>
    <source>
        <strain evidence="3 4">TUFC12733</strain>
    </source>
</reference>
<feature type="compositionally biased region" description="Low complexity" evidence="2">
    <location>
        <begin position="360"/>
        <end position="381"/>
    </location>
</feature>
<dbReference type="OrthoDB" id="10662621at2759"/>
<feature type="region of interest" description="Disordered" evidence="2">
    <location>
        <begin position="414"/>
        <end position="450"/>
    </location>
</feature>